<organism evidence="2 3">
    <name type="scientific">Colletotrichum sublineola</name>
    <name type="common">Sorghum anthracnose fungus</name>
    <dbReference type="NCBI Taxonomy" id="1173701"/>
    <lineage>
        <taxon>Eukaryota</taxon>
        <taxon>Fungi</taxon>
        <taxon>Dikarya</taxon>
        <taxon>Ascomycota</taxon>
        <taxon>Pezizomycotina</taxon>
        <taxon>Sordariomycetes</taxon>
        <taxon>Hypocreomycetidae</taxon>
        <taxon>Glomerellales</taxon>
        <taxon>Glomerellaceae</taxon>
        <taxon>Colletotrichum</taxon>
        <taxon>Colletotrichum graminicola species complex</taxon>
    </lineage>
</organism>
<keyword evidence="2" id="KW-0547">Nucleotide-binding</keyword>
<dbReference type="AlphaFoldDB" id="A0A066WYJ3"/>
<name>A0A066WYJ3_COLSU</name>
<dbReference type="GO" id="GO:0004386">
    <property type="term" value="F:helicase activity"/>
    <property type="evidence" value="ECO:0007669"/>
    <property type="project" value="UniProtKB-KW"/>
</dbReference>
<keyword evidence="2" id="KW-0067">ATP-binding</keyword>
<feature type="compositionally biased region" description="Basic and acidic residues" evidence="1">
    <location>
        <begin position="47"/>
        <end position="56"/>
    </location>
</feature>
<dbReference type="EMBL" id="JMSE01001391">
    <property type="protein sequence ID" value="KDN61737.1"/>
    <property type="molecule type" value="Genomic_DNA"/>
</dbReference>
<proteinExistence type="predicted"/>
<dbReference type="HOGENOM" id="CLU_1981503_0_0_1"/>
<accession>A0A066WYJ3</accession>
<evidence type="ECO:0000313" key="3">
    <source>
        <dbReference type="Proteomes" id="UP000027238"/>
    </source>
</evidence>
<evidence type="ECO:0000313" key="2">
    <source>
        <dbReference type="EMBL" id="KDN61737.1"/>
    </source>
</evidence>
<gene>
    <name evidence="2" type="ORF">CSUB01_04438</name>
</gene>
<keyword evidence="2" id="KW-0347">Helicase</keyword>
<keyword evidence="2" id="KW-0378">Hydrolase</keyword>
<evidence type="ECO:0000256" key="1">
    <source>
        <dbReference type="SAM" id="MobiDB-lite"/>
    </source>
</evidence>
<feature type="region of interest" description="Disordered" evidence="1">
    <location>
        <begin position="23"/>
        <end position="70"/>
    </location>
</feature>
<keyword evidence="3" id="KW-1185">Reference proteome</keyword>
<comment type="caution">
    <text evidence="2">The sequence shown here is derived from an EMBL/GenBank/DDBJ whole genome shotgun (WGS) entry which is preliminary data.</text>
</comment>
<sequence length="126" mass="13617">MLTDDDISDQDWGTVSATADKLYANNSPMSSKRSQSFGSGSLPSPPEPKRPRHDSTEPPDCGPLHADNPESYEALLAEYTSVKTLSANQTVDRLMTMGTQGVDQSLRSSKKKKFAYCREAGIASCG</sequence>
<dbReference type="Proteomes" id="UP000027238">
    <property type="component" value="Unassembled WGS sequence"/>
</dbReference>
<reference evidence="3" key="1">
    <citation type="journal article" date="2014" name="Genome Announc.">
        <title>Draft genome sequence of Colletotrichum sublineola, a destructive pathogen of cultivated sorghum.</title>
        <authorList>
            <person name="Baroncelli R."/>
            <person name="Sanz-Martin J.M."/>
            <person name="Rech G.E."/>
            <person name="Sukno S.A."/>
            <person name="Thon M.R."/>
        </authorList>
    </citation>
    <scope>NUCLEOTIDE SEQUENCE [LARGE SCALE GENOMIC DNA]</scope>
    <source>
        <strain evidence="3">TX430BB</strain>
    </source>
</reference>
<protein>
    <submittedName>
        <fullName evidence="2">Putative ATP-dependent DNA helicase PIF1</fullName>
    </submittedName>
</protein>
<feature type="compositionally biased region" description="Low complexity" evidence="1">
    <location>
        <begin position="30"/>
        <end position="41"/>
    </location>
</feature>